<feature type="region of interest" description="Disordered" evidence="1">
    <location>
        <begin position="56"/>
        <end position="77"/>
    </location>
</feature>
<protein>
    <submittedName>
        <fullName evidence="2">Uncharacterized protein</fullName>
    </submittedName>
</protein>
<name>R0KZY7_ANAPL</name>
<evidence type="ECO:0000313" key="3">
    <source>
        <dbReference type="Proteomes" id="UP000296049"/>
    </source>
</evidence>
<accession>R0KZY7</accession>
<dbReference type="AlphaFoldDB" id="R0KZY7"/>
<organism evidence="2 3">
    <name type="scientific">Anas platyrhynchos</name>
    <name type="common">Mallard</name>
    <name type="synonym">Anas boschas</name>
    <dbReference type="NCBI Taxonomy" id="8839"/>
    <lineage>
        <taxon>Eukaryota</taxon>
        <taxon>Metazoa</taxon>
        <taxon>Chordata</taxon>
        <taxon>Craniata</taxon>
        <taxon>Vertebrata</taxon>
        <taxon>Euteleostomi</taxon>
        <taxon>Archelosauria</taxon>
        <taxon>Archosauria</taxon>
        <taxon>Dinosauria</taxon>
        <taxon>Saurischia</taxon>
        <taxon>Theropoda</taxon>
        <taxon>Coelurosauria</taxon>
        <taxon>Aves</taxon>
        <taxon>Neognathae</taxon>
        <taxon>Galloanserae</taxon>
        <taxon>Anseriformes</taxon>
        <taxon>Anatidae</taxon>
        <taxon>Anatinae</taxon>
        <taxon>Anas</taxon>
    </lineage>
</organism>
<dbReference type="EMBL" id="KB743404">
    <property type="protein sequence ID" value="EOA98893.1"/>
    <property type="molecule type" value="Genomic_DNA"/>
</dbReference>
<dbReference type="Proteomes" id="UP000296049">
    <property type="component" value="Unassembled WGS sequence"/>
</dbReference>
<proteinExistence type="predicted"/>
<feature type="compositionally biased region" description="Basic and acidic residues" evidence="1">
    <location>
        <begin position="60"/>
        <end position="72"/>
    </location>
</feature>
<reference evidence="3" key="1">
    <citation type="journal article" date="2013" name="Nat. Genet.">
        <title>The duck genome and transcriptome provide insight into an avian influenza virus reservoir species.</title>
        <authorList>
            <person name="Huang Y."/>
            <person name="Li Y."/>
            <person name="Burt D.W."/>
            <person name="Chen H."/>
            <person name="Zhang Y."/>
            <person name="Qian W."/>
            <person name="Kim H."/>
            <person name="Gan S."/>
            <person name="Zhao Y."/>
            <person name="Li J."/>
            <person name="Yi K."/>
            <person name="Feng H."/>
            <person name="Zhu P."/>
            <person name="Li B."/>
            <person name="Liu Q."/>
            <person name="Fairley S."/>
            <person name="Magor K.E."/>
            <person name="Du Z."/>
            <person name="Hu X."/>
            <person name="Goodman L."/>
            <person name="Tafer H."/>
            <person name="Vignal A."/>
            <person name="Lee T."/>
            <person name="Kim K.W."/>
            <person name="Sheng Z."/>
            <person name="An Y."/>
            <person name="Searle S."/>
            <person name="Herrero J."/>
            <person name="Groenen M.A."/>
            <person name="Crooijmans R.P."/>
            <person name="Faraut T."/>
            <person name="Cai Q."/>
            <person name="Webster R.G."/>
            <person name="Aldridge J.R."/>
            <person name="Warren W.C."/>
            <person name="Bartschat S."/>
            <person name="Kehr S."/>
            <person name="Marz M."/>
            <person name="Stadler P.F."/>
            <person name="Smith J."/>
            <person name="Kraus R.H."/>
            <person name="Zhao Y."/>
            <person name="Ren L."/>
            <person name="Fei J."/>
            <person name="Morisson M."/>
            <person name="Kaiser P."/>
            <person name="Griffin D.K."/>
            <person name="Rao M."/>
            <person name="Pitel F."/>
            <person name="Wang J."/>
            <person name="Li N."/>
        </authorList>
    </citation>
    <scope>NUCLEOTIDE SEQUENCE [LARGE SCALE GENOMIC DNA]</scope>
</reference>
<sequence>MDIKFTKKKITRFKSGYPIRCYKLYTSSSEHRNEDSGLKYGNKTTEPITYTIKANNEDVDGGHVPDSQKDLHAATARRPKARIPECYYSEDERPEDITGHIPLAVTDGMDRLDTCKSTSRVLLVATLRGQADLT</sequence>
<evidence type="ECO:0000256" key="1">
    <source>
        <dbReference type="SAM" id="MobiDB-lite"/>
    </source>
</evidence>
<evidence type="ECO:0000313" key="2">
    <source>
        <dbReference type="EMBL" id="EOA98893.1"/>
    </source>
</evidence>
<keyword evidence="3" id="KW-1185">Reference proteome</keyword>
<gene>
    <name evidence="2" type="ORF">Anapl_04201</name>
</gene>